<dbReference type="OrthoDB" id="166025at2"/>
<comment type="caution">
    <text evidence="3">The sequence shown here is derived from an EMBL/GenBank/DDBJ whole genome shotgun (WGS) entry which is preliminary data.</text>
</comment>
<evidence type="ECO:0000313" key="3">
    <source>
        <dbReference type="EMBL" id="KPL84312.1"/>
    </source>
</evidence>
<evidence type="ECO:0000256" key="2">
    <source>
        <dbReference type="SAM" id="Phobius"/>
    </source>
</evidence>
<organism evidence="3 4">
    <name type="scientific">Thermanaerothrix daxensis</name>
    <dbReference type="NCBI Taxonomy" id="869279"/>
    <lineage>
        <taxon>Bacteria</taxon>
        <taxon>Bacillati</taxon>
        <taxon>Chloroflexota</taxon>
        <taxon>Anaerolineae</taxon>
        <taxon>Anaerolineales</taxon>
        <taxon>Anaerolineaceae</taxon>
        <taxon>Thermanaerothrix</taxon>
    </lineage>
</organism>
<name>A0A0P6Y5Q4_9CHLR</name>
<feature type="transmembrane region" description="Helical" evidence="2">
    <location>
        <begin position="12"/>
        <end position="37"/>
    </location>
</feature>
<keyword evidence="2" id="KW-0812">Transmembrane</keyword>
<dbReference type="PATRIC" id="fig|869279.4.peg.826"/>
<dbReference type="AlphaFoldDB" id="A0A0P6Y5Q4"/>
<reference evidence="3 4" key="1">
    <citation type="submission" date="2015-07" db="EMBL/GenBank/DDBJ databases">
        <title>Whole genome sequence of Thermanaerothrix daxensis DSM 23592.</title>
        <authorList>
            <person name="Hemp J."/>
            <person name="Ward L.M."/>
            <person name="Pace L.A."/>
            <person name="Fischer W.W."/>
        </authorList>
    </citation>
    <scope>NUCLEOTIDE SEQUENCE [LARGE SCALE GENOMIC DNA]</scope>
    <source>
        <strain evidence="3 4">GNS-1</strain>
    </source>
</reference>
<protein>
    <submittedName>
        <fullName evidence="3">Uncharacterized protein</fullName>
    </submittedName>
</protein>
<keyword evidence="2" id="KW-1133">Transmembrane helix</keyword>
<evidence type="ECO:0000313" key="4">
    <source>
        <dbReference type="Proteomes" id="UP000050544"/>
    </source>
</evidence>
<dbReference type="EMBL" id="LGKO01000002">
    <property type="protein sequence ID" value="KPL84312.1"/>
    <property type="molecule type" value="Genomic_DNA"/>
</dbReference>
<evidence type="ECO:0000256" key="1">
    <source>
        <dbReference type="SAM" id="MobiDB-lite"/>
    </source>
</evidence>
<dbReference type="Proteomes" id="UP000050544">
    <property type="component" value="Unassembled WGS sequence"/>
</dbReference>
<sequence length="240" mass="25703">MSPTRTPEDPDLLWNVLTLLVWLGIGGVILLVGVIYVNPNTPVNPFPPHPLPTLLSLPTLDGEGGLPTISPTQTVPEISPTPLPSTTPTPEPTFILATPLPEALNPTGTPTPPFWYAFGVQGKPNAVSAALYHPERTCDWMGVAGRVFDIQGRPAIGIRVLLRGYLGGKSVNLLSLTGTASLYGPSGYEFTLADAPIASRGTLYIQLLDQADLPLSPQVAFDTFAECEKNLILIDFKQVR</sequence>
<feature type="region of interest" description="Disordered" evidence="1">
    <location>
        <begin position="62"/>
        <end position="90"/>
    </location>
</feature>
<keyword evidence="2" id="KW-0472">Membrane</keyword>
<feature type="compositionally biased region" description="Pro residues" evidence="1">
    <location>
        <begin position="79"/>
        <end position="90"/>
    </location>
</feature>
<gene>
    <name evidence="3" type="ORF">SE15_04075</name>
</gene>
<keyword evidence="4" id="KW-1185">Reference proteome</keyword>
<accession>A0A0P6Y5Q4</accession>
<dbReference type="RefSeq" id="WP_054520806.1">
    <property type="nucleotide sequence ID" value="NZ_LGKO01000002.1"/>
</dbReference>
<proteinExistence type="predicted"/>